<dbReference type="Proteomes" id="UP000266673">
    <property type="component" value="Unassembled WGS sequence"/>
</dbReference>
<comment type="caution">
    <text evidence="2">The sequence shown here is derived from an EMBL/GenBank/DDBJ whole genome shotgun (WGS) entry which is preliminary data.</text>
</comment>
<dbReference type="EMBL" id="QKWP01000037">
    <property type="protein sequence ID" value="RIB29477.1"/>
    <property type="molecule type" value="Genomic_DNA"/>
</dbReference>
<dbReference type="Pfam" id="PF07714">
    <property type="entry name" value="PK_Tyr_Ser-Thr"/>
    <property type="match status" value="1"/>
</dbReference>
<evidence type="ECO:0000313" key="3">
    <source>
        <dbReference type="Proteomes" id="UP000266673"/>
    </source>
</evidence>
<dbReference type="PROSITE" id="PS50011">
    <property type="entry name" value="PROTEIN_KINASE_DOM"/>
    <property type="match status" value="1"/>
</dbReference>
<sequence>MVNVSNCYYYGTGVERNYQKSFEYCKRSADFCDVNGINSVGAYYINPELKKILDDEKFKFSWINYNEFKDIREKGKGGFATVYSANWFDRINNRWKYVALKVIRNSNENEQEFIEELKNYCEIGYENPSFLECDGVSRNDDGDYIIVMGIAPKGSL</sequence>
<accession>A0A397W7D2</accession>
<protein>
    <recommendedName>
        <fullName evidence="1">Protein kinase domain-containing protein</fullName>
    </recommendedName>
</protein>
<dbReference type="Gene3D" id="1.25.40.10">
    <property type="entry name" value="Tetratricopeptide repeat domain"/>
    <property type="match status" value="1"/>
</dbReference>
<organism evidence="2 3">
    <name type="scientific">Gigaspora rosea</name>
    <dbReference type="NCBI Taxonomy" id="44941"/>
    <lineage>
        <taxon>Eukaryota</taxon>
        <taxon>Fungi</taxon>
        <taxon>Fungi incertae sedis</taxon>
        <taxon>Mucoromycota</taxon>
        <taxon>Glomeromycotina</taxon>
        <taxon>Glomeromycetes</taxon>
        <taxon>Diversisporales</taxon>
        <taxon>Gigasporaceae</taxon>
        <taxon>Gigaspora</taxon>
    </lineage>
</organism>
<dbReference type="AlphaFoldDB" id="A0A397W7D2"/>
<dbReference type="SUPFAM" id="SSF81901">
    <property type="entry name" value="HCP-like"/>
    <property type="match status" value="1"/>
</dbReference>
<name>A0A397W7D2_9GLOM</name>
<dbReference type="GO" id="GO:0004672">
    <property type="term" value="F:protein kinase activity"/>
    <property type="evidence" value="ECO:0007669"/>
    <property type="project" value="InterPro"/>
</dbReference>
<dbReference type="Gene3D" id="1.10.510.10">
    <property type="entry name" value="Transferase(Phosphotransferase) domain 1"/>
    <property type="match status" value="1"/>
</dbReference>
<dbReference type="InterPro" id="IPR011009">
    <property type="entry name" value="Kinase-like_dom_sf"/>
</dbReference>
<dbReference type="SUPFAM" id="SSF56112">
    <property type="entry name" value="Protein kinase-like (PK-like)"/>
    <property type="match status" value="1"/>
</dbReference>
<proteinExistence type="predicted"/>
<dbReference type="GO" id="GO:0005524">
    <property type="term" value="F:ATP binding"/>
    <property type="evidence" value="ECO:0007669"/>
    <property type="project" value="InterPro"/>
</dbReference>
<dbReference type="InterPro" id="IPR000719">
    <property type="entry name" value="Prot_kinase_dom"/>
</dbReference>
<evidence type="ECO:0000313" key="2">
    <source>
        <dbReference type="EMBL" id="RIB29477.1"/>
    </source>
</evidence>
<feature type="domain" description="Protein kinase" evidence="1">
    <location>
        <begin position="68"/>
        <end position="156"/>
    </location>
</feature>
<dbReference type="InterPro" id="IPR011990">
    <property type="entry name" value="TPR-like_helical_dom_sf"/>
</dbReference>
<gene>
    <name evidence="2" type="ORF">C2G38_2056592</name>
</gene>
<dbReference type="InterPro" id="IPR001245">
    <property type="entry name" value="Ser-Thr/Tyr_kinase_cat_dom"/>
</dbReference>
<keyword evidence="3" id="KW-1185">Reference proteome</keyword>
<evidence type="ECO:0000259" key="1">
    <source>
        <dbReference type="PROSITE" id="PS50011"/>
    </source>
</evidence>
<dbReference type="OrthoDB" id="2384430at2759"/>
<reference evidence="2 3" key="1">
    <citation type="submission" date="2018-06" db="EMBL/GenBank/DDBJ databases">
        <title>Comparative genomics reveals the genomic features of Rhizophagus irregularis, R. cerebriforme, R. diaphanum and Gigaspora rosea, and their symbiotic lifestyle signature.</title>
        <authorList>
            <person name="Morin E."/>
            <person name="San Clemente H."/>
            <person name="Chen E.C.H."/>
            <person name="De La Providencia I."/>
            <person name="Hainaut M."/>
            <person name="Kuo A."/>
            <person name="Kohler A."/>
            <person name="Murat C."/>
            <person name="Tang N."/>
            <person name="Roy S."/>
            <person name="Loubradou J."/>
            <person name="Henrissat B."/>
            <person name="Grigoriev I.V."/>
            <person name="Corradi N."/>
            <person name="Roux C."/>
            <person name="Martin F.M."/>
        </authorList>
    </citation>
    <scope>NUCLEOTIDE SEQUENCE [LARGE SCALE GENOMIC DNA]</scope>
    <source>
        <strain evidence="2 3">DAOM 194757</strain>
    </source>
</reference>